<evidence type="ECO:0000256" key="3">
    <source>
        <dbReference type="ARBA" id="ARBA00012970"/>
    </source>
</evidence>
<evidence type="ECO:0000256" key="12">
    <source>
        <dbReference type="PIRSR" id="PIRSR000445-3"/>
    </source>
</evidence>
<evidence type="ECO:0000256" key="13">
    <source>
        <dbReference type="PIRSR" id="PIRSR000445-4"/>
    </source>
</evidence>
<dbReference type="InterPro" id="IPR015896">
    <property type="entry name" value="4pyrrol_synth_GluRdtase_dimer"/>
</dbReference>
<dbReference type="Proteomes" id="UP000251942">
    <property type="component" value="Unassembled WGS sequence"/>
</dbReference>
<dbReference type="FunFam" id="3.40.50.720:FF:000031">
    <property type="entry name" value="Glutamyl-tRNA reductase"/>
    <property type="match status" value="1"/>
</dbReference>
<keyword evidence="20" id="KW-1185">Reference proteome</keyword>
<protein>
    <recommendedName>
        <fullName evidence="8 9">Glutamyl-tRNA reductase</fullName>
        <shortName evidence="9">GluTR</shortName>
        <ecNumber evidence="3 9">1.2.1.70</ecNumber>
    </recommendedName>
</protein>
<evidence type="ECO:0000259" key="16">
    <source>
        <dbReference type="Pfam" id="PF01488"/>
    </source>
</evidence>
<evidence type="ECO:0000256" key="11">
    <source>
        <dbReference type="PIRSR" id="PIRSR000445-2"/>
    </source>
</evidence>
<dbReference type="STRING" id="453.Lfee_2105"/>
<dbReference type="PIRSF" id="PIRSF000445">
    <property type="entry name" value="4pyrrol_synth_GluRdtase"/>
    <property type="match status" value="1"/>
</dbReference>
<comment type="domain">
    <text evidence="9">Possesses an unusual extended V-shaped dimeric structure with each monomer consisting of three distinct domains arranged along a curved 'spinal' alpha-helix. The N-terminal catalytic domain specifically recognizes the glutamate moiety of the substrate. The second domain is the NADPH-binding domain, and the third C-terminal domain is responsible for dimerization.</text>
</comment>
<accession>A0A0W0TL42</accession>
<organism evidence="18 20">
    <name type="scientific">Legionella feeleii</name>
    <dbReference type="NCBI Taxonomy" id="453"/>
    <lineage>
        <taxon>Bacteria</taxon>
        <taxon>Pseudomonadati</taxon>
        <taxon>Pseudomonadota</taxon>
        <taxon>Gammaproteobacteria</taxon>
        <taxon>Legionellales</taxon>
        <taxon>Legionellaceae</taxon>
        <taxon>Legionella</taxon>
    </lineage>
</organism>
<gene>
    <name evidence="9 19" type="primary">hemA</name>
    <name evidence="18" type="ORF">Lfee_2105</name>
    <name evidence="19" type="ORF">NCTC12022_03339</name>
</gene>
<dbReference type="HAMAP" id="MF_00087">
    <property type="entry name" value="Glu_tRNA_reductase"/>
    <property type="match status" value="1"/>
</dbReference>
<keyword evidence="4 9" id="KW-0521">NADP</keyword>
<dbReference type="PANTHER" id="PTHR43013">
    <property type="entry name" value="GLUTAMYL-TRNA REDUCTASE"/>
    <property type="match status" value="1"/>
</dbReference>
<comment type="catalytic activity">
    <reaction evidence="7 9 14">
        <text>(S)-4-amino-5-oxopentanoate + tRNA(Glu) + NADP(+) = L-glutamyl-tRNA(Glu) + NADPH + H(+)</text>
        <dbReference type="Rhea" id="RHEA:12344"/>
        <dbReference type="Rhea" id="RHEA-COMP:9663"/>
        <dbReference type="Rhea" id="RHEA-COMP:9680"/>
        <dbReference type="ChEBI" id="CHEBI:15378"/>
        <dbReference type="ChEBI" id="CHEBI:57501"/>
        <dbReference type="ChEBI" id="CHEBI:57783"/>
        <dbReference type="ChEBI" id="CHEBI:58349"/>
        <dbReference type="ChEBI" id="CHEBI:78442"/>
        <dbReference type="ChEBI" id="CHEBI:78520"/>
        <dbReference type="EC" id="1.2.1.70"/>
    </reaction>
</comment>
<dbReference type="InterPro" id="IPR000343">
    <property type="entry name" value="4pyrrol_synth_GluRdtase"/>
</dbReference>
<feature type="binding site" evidence="9 11">
    <location>
        <position position="105"/>
    </location>
    <ligand>
        <name>substrate</name>
    </ligand>
</feature>
<comment type="subunit">
    <text evidence="9">Homodimer.</text>
</comment>
<evidence type="ECO:0000313" key="21">
    <source>
        <dbReference type="Proteomes" id="UP000251942"/>
    </source>
</evidence>
<dbReference type="InterPro" id="IPR006151">
    <property type="entry name" value="Shikm_DH/Glu-tRNA_Rdtase"/>
</dbReference>
<dbReference type="PATRIC" id="fig|453.4.peg.2305"/>
<feature type="binding site" evidence="9 11">
    <location>
        <begin position="110"/>
        <end position="112"/>
    </location>
    <ligand>
        <name>substrate</name>
    </ligand>
</feature>
<dbReference type="InterPro" id="IPR036343">
    <property type="entry name" value="GluRdtase_N_sf"/>
</dbReference>
<dbReference type="RefSeq" id="WP_058446579.1">
    <property type="nucleotide sequence ID" value="NZ_CAAAHT010000001.1"/>
</dbReference>
<dbReference type="SUPFAM" id="SSF51735">
    <property type="entry name" value="NAD(P)-binding Rossmann-fold domains"/>
    <property type="match status" value="1"/>
</dbReference>
<dbReference type="SUPFAM" id="SSF69075">
    <property type="entry name" value="Glutamyl tRNA-reductase dimerization domain"/>
    <property type="match status" value="1"/>
</dbReference>
<dbReference type="Gene3D" id="3.30.460.30">
    <property type="entry name" value="Glutamyl-tRNA reductase, N-terminal domain"/>
    <property type="match status" value="1"/>
</dbReference>
<dbReference type="GO" id="GO:0008883">
    <property type="term" value="F:glutamyl-tRNA reductase activity"/>
    <property type="evidence" value="ECO:0007669"/>
    <property type="project" value="UniProtKB-UniRule"/>
</dbReference>
<feature type="active site" description="Nucleophile" evidence="9 10">
    <location>
        <position position="50"/>
    </location>
</feature>
<evidence type="ECO:0000256" key="4">
    <source>
        <dbReference type="ARBA" id="ARBA00022857"/>
    </source>
</evidence>
<dbReference type="SUPFAM" id="SSF69742">
    <property type="entry name" value="Glutamyl tRNA-reductase catalytic, N-terminal domain"/>
    <property type="match status" value="1"/>
</dbReference>
<reference evidence="18 20" key="1">
    <citation type="submission" date="2015-11" db="EMBL/GenBank/DDBJ databases">
        <title>Genomic analysis of 38 Legionella species identifies large and diverse effector repertoires.</title>
        <authorList>
            <person name="Burstein D."/>
            <person name="Amaro F."/>
            <person name="Zusman T."/>
            <person name="Lifshitz Z."/>
            <person name="Cohen O."/>
            <person name="Gilbert J.A."/>
            <person name="Pupko T."/>
            <person name="Shuman H.A."/>
            <person name="Segal G."/>
        </authorList>
    </citation>
    <scope>NUCLEOTIDE SEQUENCE [LARGE SCALE GENOMIC DNA]</scope>
    <source>
        <strain evidence="18 20">WO-44C</strain>
    </source>
</reference>
<dbReference type="GO" id="GO:0050661">
    <property type="term" value="F:NADP binding"/>
    <property type="evidence" value="ECO:0007669"/>
    <property type="project" value="InterPro"/>
</dbReference>
<comment type="function">
    <text evidence="9">Catalyzes the NADPH-dependent reduction of glutamyl-tRNA(Glu) to glutamate 1-semialdehyde (GSA).</text>
</comment>
<feature type="domain" description="Quinate/shikimate 5-dehydrogenase/glutamyl-tRNA reductase" evidence="16">
    <location>
        <begin position="171"/>
        <end position="301"/>
    </location>
</feature>
<name>A0A0W0TL42_9GAMM</name>
<dbReference type="Pfam" id="PF00745">
    <property type="entry name" value="GlutR_dimer"/>
    <property type="match status" value="1"/>
</dbReference>
<dbReference type="AlphaFoldDB" id="A0A0W0TL42"/>
<dbReference type="Proteomes" id="UP000054698">
    <property type="component" value="Unassembled WGS sequence"/>
</dbReference>
<feature type="site" description="Important for activity" evidence="9 13">
    <location>
        <position position="95"/>
    </location>
</feature>
<dbReference type="InterPro" id="IPR036291">
    <property type="entry name" value="NAD(P)-bd_dom_sf"/>
</dbReference>
<dbReference type="PANTHER" id="PTHR43013:SF1">
    <property type="entry name" value="GLUTAMYL-TRNA REDUCTASE"/>
    <property type="match status" value="1"/>
</dbReference>
<evidence type="ECO:0000313" key="20">
    <source>
        <dbReference type="Proteomes" id="UP000054698"/>
    </source>
</evidence>
<proteinExistence type="inferred from homology"/>
<keyword evidence="6 9" id="KW-0627">Porphyrin biosynthesis</keyword>
<dbReference type="UniPathway" id="UPA00251">
    <property type="reaction ID" value="UER00316"/>
</dbReference>
<dbReference type="Pfam" id="PF01488">
    <property type="entry name" value="Shikimate_DH"/>
    <property type="match status" value="1"/>
</dbReference>
<dbReference type="Pfam" id="PF05201">
    <property type="entry name" value="GlutR_N"/>
    <property type="match status" value="1"/>
</dbReference>
<feature type="binding site" evidence="9 12">
    <location>
        <begin position="185"/>
        <end position="190"/>
    </location>
    <ligand>
        <name>NADP(+)</name>
        <dbReference type="ChEBI" id="CHEBI:58349"/>
    </ligand>
</feature>
<dbReference type="GO" id="GO:0019353">
    <property type="term" value="P:protoporphyrinogen IX biosynthetic process from glutamate"/>
    <property type="evidence" value="ECO:0007669"/>
    <property type="project" value="TreeGrafter"/>
</dbReference>
<feature type="domain" description="Glutamyl-tRNA reductase N-terminal" evidence="17">
    <location>
        <begin position="7"/>
        <end position="150"/>
    </location>
</feature>
<dbReference type="EMBL" id="UASS01000039">
    <property type="protein sequence ID" value="SPX62577.1"/>
    <property type="molecule type" value="Genomic_DNA"/>
</dbReference>
<dbReference type="NCBIfam" id="TIGR01035">
    <property type="entry name" value="hemA"/>
    <property type="match status" value="1"/>
</dbReference>
<dbReference type="EC" id="1.2.1.70" evidence="3 9"/>
<evidence type="ECO:0000256" key="7">
    <source>
        <dbReference type="ARBA" id="ARBA00047464"/>
    </source>
</evidence>
<dbReference type="FunFam" id="3.30.460.30:FF:000001">
    <property type="entry name" value="Glutamyl-tRNA reductase"/>
    <property type="match status" value="1"/>
</dbReference>
<evidence type="ECO:0000313" key="18">
    <source>
        <dbReference type="EMBL" id="KTC96307.1"/>
    </source>
</evidence>
<evidence type="ECO:0000259" key="15">
    <source>
        <dbReference type="Pfam" id="PF00745"/>
    </source>
</evidence>
<evidence type="ECO:0000256" key="5">
    <source>
        <dbReference type="ARBA" id="ARBA00023002"/>
    </source>
</evidence>
<dbReference type="Gene3D" id="3.40.50.720">
    <property type="entry name" value="NAD(P)-binding Rossmann-like Domain"/>
    <property type="match status" value="1"/>
</dbReference>
<evidence type="ECO:0000256" key="10">
    <source>
        <dbReference type="PIRSR" id="PIRSR000445-1"/>
    </source>
</evidence>
<dbReference type="InterPro" id="IPR036453">
    <property type="entry name" value="GluRdtase_dimer_dom_sf"/>
</dbReference>
<evidence type="ECO:0000256" key="1">
    <source>
        <dbReference type="ARBA" id="ARBA00005059"/>
    </source>
</evidence>
<reference evidence="19 21" key="2">
    <citation type="submission" date="2018-06" db="EMBL/GenBank/DDBJ databases">
        <authorList>
            <consortium name="Pathogen Informatics"/>
            <person name="Doyle S."/>
        </authorList>
    </citation>
    <scope>NUCLEOTIDE SEQUENCE [LARGE SCALE GENOMIC DNA]</scope>
    <source>
        <strain evidence="19 21">NCTC12022</strain>
    </source>
</reference>
<dbReference type="EMBL" id="LNYB01000081">
    <property type="protein sequence ID" value="KTC96307.1"/>
    <property type="molecule type" value="Genomic_DNA"/>
</dbReference>
<evidence type="ECO:0000256" key="14">
    <source>
        <dbReference type="RuleBase" id="RU000584"/>
    </source>
</evidence>
<feature type="domain" description="Tetrapyrrole biosynthesis glutamyl-tRNA reductase dimerisation" evidence="15">
    <location>
        <begin position="316"/>
        <end position="412"/>
    </location>
</feature>
<evidence type="ECO:0000256" key="8">
    <source>
        <dbReference type="ARBA" id="ARBA00068659"/>
    </source>
</evidence>
<dbReference type="InterPro" id="IPR015895">
    <property type="entry name" value="4pyrrol_synth_GluRdtase_N"/>
</dbReference>
<comment type="pathway">
    <text evidence="1 9 14">Porphyrin-containing compound metabolism; protoporphyrin-IX biosynthesis; 5-aminolevulinate from L-glutamyl-tRNA(Glu): step 1/2.</text>
</comment>
<evidence type="ECO:0000256" key="9">
    <source>
        <dbReference type="HAMAP-Rule" id="MF_00087"/>
    </source>
</evidence>
<evidence type="ECO:0000313" key="19">
    <source>
        <dbReference type="EMBL" id="SPX62577.1"/>
    </source>
</evidence>
<evidence type="ECO:0000256" key="6">
    <source>
        <dbReference type="ARBA" id="ARBA00023244"/>
    </source>
</evidence>
<keyword evidence="5 9" id="KW-0560">Oxidoreductase</keyword>
<evidence type="ECO:0000259" key="17">
    <source>
        <dbReference type="Pfam" id="PF05201"/>
    </source>
</evidence>
<comment type="similarity">
    <text evidence="2 9 14">Belongs to the glutamyl-tRNA reductase family.</text>
</comment>
<sequence length="423" mass="47746">MVFVACGLNHETAPLTVREKIALPLAMQDKLLNELIRLPAVNEAAMLSTCNRTEIYCDTEEPENIVPWLAYQHELAPELLSPYLYIHHGHHGIRHTLRVASGLDSMMLGEPQILGQMKQAYQYACQLGTVKTTLRSVFQYIFSASKRIRNRSGIGKNPVSVAYAAVQLIGQLFPSQNDLQVFIIGSGETATLVAKYLHKQGVKRFLIASRTREHAQQLASDFGGEALTIGDIPQYLSQADVVISATACPLPFINKSLVEHALSKRAQNPMFFLDLAVPRDIEADVGELEAVHLYNIDDLQSMITKGMDERRSAARQAEQLIDCELDNYIRWHRSLRAKEVICDYRNHMQVLAQKELQRAQDKLSAGYCQDSVLREFCERLVNKLVHHPTVGFRQAALDGREELFDLARYLFNPLVQSPYEEIS</sequence>
<feature type="binding site" evidence="9 11">
    <location>
        <begin position="49"/>
        <end position="52"/>
    </location>
    <ligand>
        <name>substrate</name>
    </ligand>
</feature>
<dbReference type="CDD" id="cd05213">
    <property type="entry name" value="NAD_bind_Glutamyl_tRNA_reduct"/>
    <property type="match status" value="1"/>
</dbReference>
<feature type="binding site" evidence="9 11">
    <location>
        <position position="116"/>
    </location>
    <ligand>
        <name>substrate</name>
    </ligand>
</feature>
<comment type="miscellaneous">
    <text evidence="9">During catalysis, the active site Cys acts as a nucleophile attacking the alpha-carbonyl group of tRNA-bound glutamate with the formation of a thioester intermediate between enzyme and glutamate, and the concomitant release of tRNA(Glu). The thioester intermediate is finally reduced by direct hydride transfer from NADPH, to form the product GSA.</text>
</comment>
<evidence type="ECO:0000256" key="2">
    <source>
        <dbReference type="ARBA" id="ARBA00005916"/>
    </source>
</evidence>